<keyword evidence="5 8" id="KW-0863">Zinc-finger</keyword>
<sequence>MASPPPPGPLCPPGPPGSGCISLWTVVAAVQAVEKSVEAHGARLLGLERRTGSAEKKSVDCQRTVVEFGNRLESKLALLGTLVQEYGHLQQRLESVENLLRNGNLWVLRLPPTPHGEVPKVPEGFDSSAAGFSEPEWENLEEWQRELYRNVLRGSGESLISLDYAISKPNLLSRLQREVRCDEVDLGEREIPVEPSAAESLVFRPDASSQDSKGGVQCPTEQENLEAKAVLADPTPAEYGVPEPSFAGALKQEDEACSEEQGATEDMEFTELSVEDSIIHVKQEEELCAADQEEVEAMGALEEPCPEPAFYEPETSGRIKRGTEAYARELPGAEGEDVPGDPDTEFQTCATDVMSWIKQEEEPRCPERQDSKKEEICTYPRTVHDENMKKDSPADSFGSTVCDSGVLGRPGEKFCKDPTPGVTWDSQWNSEMMGTNTTRNGFGDDARYNQAFGEHLDFFSAQENVGKRPCAYSKCERDSSQQEPLPALRGDREEAFPGPMCEKRLGERMLQQQPGAPGEKRAGQRAPVMGAPLTAHGQKAAGGSNICAEDHPAVGHREKLPTEKPIPSPCGDDPRDVSEAPKGGLAGQQQSQGRGKSYICNDCGKSFVCHSWLVRHQMTHTGERPYKCSECDKSYRRKDYLLNHLRRHSGEGLFQCHLCRKRFVLRRSLVKHQESHVQETQRTVGAWPCAEIRESVVHSR</sequence>
<dbReference type="InterPro" id="IPR013087">
    <property type="entry name" value="Znf_C2H2_type"/>
</dbReference>
<dbReference type="FunFam" id="3.30.160.60:FF:000187">
    <property type="entry name" value="zinc finger protein 37 homolog"/>
    <property type="match status" value="1"/>
</dbReference>
<dbReference type="FunFam" id="3.30.160.60:FF:000358">
    <property type="entry name" value="zinc finger protein 24"/>
    <property type="match status" value="1"/>
</dbReference>
<feature type="region of interest" description="Disordered" evidence="9">
    <location>
        <begin position="556"/>
        <end position="595"/>
    </location>
</feature>
<gene>
    <name evidence="13" type="primary">LOC116486787</name>
</gene>
<dbReference type="CDD" id="cd07765">
    <property type="entry name" value="KRAB_A-box"/>
    <property type="match status" value="1"/>
</dbReference>
<evidence type="ECO:0000256" key="6">
    <source>
        <dbReference type="ARBA" id="ARBA00022833"/>
    </source>
</evidence>
<dbReference type="GO" id="GO:0008270">
    <property type="term" value="F:zinc ion binding"/>
    <property type="evidence" value="ECO:0007669"/>
    <property type="project" value="UniProtKB-KW"/>
</dbReference>
<feature type="region of interest" description="Disordered" evidence="9">
    <location>
        <begin position="412"/>
        <end position="431"/>
    </location>
</feature>
<evidence type="ECO:0000256" key="7">
    <source>
        <dbReference type="ARBA" id="ARBA00023242"/>
    </source>
</evidence>
<dbReference type="Gene3D" id="6.10.140.140">
    <property type="match status" value="1"/>
</dbReference>
<keyword evidence="7" id="KW-0539">Nucleus</keyword>
<dbReference type="AlphaFoldDB" id="A0A6J3CM74"/>
<evidence type="ECO:0000256" key="2">
    <source>
        <dbReference type="ARBA" id="ARBA00006991"/>
    </source>
</evidence>
<dbReference type="GO" id="GO:0000981">
    <property type="term" value="F:DNA-binding transcription factor activity, RNA polymerase II-specific"/>
    <property type="evidence" value="ECO:0007669"/>
    <property type="project" value="TreeGrafter"/>
</dbReference>
<dbReference type="GO" id="GO:0000977">
    <property type="term" value="F:RNA polymerase II transcription regulatory region sequence-specific DNA binding"/>
    <property type="evidence" value="ECO:0007669"/>
    <property type="project" value="TreeGrafter"/>
</dbReference>
<keyword evidence="4" id="KW-0677">Repeat</keyword>
<feature type="region of interest" description="Disordered" evidence="9">
    <location>
        <begin position="473"/>
        <end position="499"/>
    </location>
</feature>
<evidence type="ECO:0000256" key="1">
    <source>
        <dbReference type="ARBA" id="ARBA00004123"/>
    </source>
</evidence>
<evidence type="ECO:0000256" key="3">
    <source>
        <dbReference type="ARBA" id="ARBA00022723"/>
    </source>
</evidence>
<protein>
    <submittedName>
        <fullName evidence="13">Zinc finger protein 282-like</fullName>
    </submittedName>
</protein>
<dbReference type="SMART" id="SM00355">
    <property type="entry name" value="ZnF_C2H2"/>
    <property type="match status" value="3"/>
</dbReference>
<dbReference type="SMART" id="SM00349">
    <property type="entry name" value="KRAB"/>
    <property type="match status" value="1"/>
</dbReference>
<dbReference type="InterPro" id="IPR036236">
    <property type="entry name" value="Znf_C2H2_sf"/>
</dbReference>
<dbReference type="PANTHER" id="PTHR24381:SF269">
    <property type="entry name" value="ZINC FINGER PROTEIN 398"/>
    <property type="match status" value="1"/>
</dbReference>
<feature type="compositionally biased region" description="Basic and acidic residues" evidence="9">
    <location>
        <begin position="489"/>
        <end position="499"/>
    </location>
</feature>
<feature type="domain" description="C2H2-type" evidence="10">
    <location>
        <begin position="654"/>
        <end position="681"/>
    </location>
</feature>
<feature type="domain" description="KRAB" evidence="11">
    <location>
        <begin position="123"/>
        <end position="194"/>
    </location>
</feature>
<keyword evidence="12" id="KW-1185">Reference proteome</keyword>
<evidence type="ECO:0000256" key="9">
    <source>
        <dbReference type="SAM" id="MobiDB-lite"/>
    </source>
</evidence>
<organism evidence="12 13">
    <name type="scientific">Aythya fuligula</name>
    <name type="common">Tufted duck</name>
    <name type="synonym">Anas fuligula</name>
    <dbReference type="NCBI Taxonomy" id="219594"/>
    <lineage>
        <taxon>Eukaryota</taxon>
        <taxon>Metazoa</taxon>
        <taxon>Chordata</taxon>
        <taxon>Craniata</taxon>
        <taxon>Vertebrata</taxon>
        <taxon>Euteleostomi</taxon>
        <taxon>Archelosauria</taxon>
        <taxon>Archosauria</taxon>
        <taxon>Dinosauria</taxon>
        <taxon>Saurischia</taxon>
        <taxon>Theropoda</taxon>
        <taxon>Coelurosauria</taxon>
        <taxon>Aves</taxon>
        <taxon>Neognathae</taxon>
        <taxon>Galloanserae</taxon>
        <taxon>Anseriformes</taxon>
        <taxon>Anatidae</taxon>
        <taxon>Aythyinae</taxon>
        <taxon>Aythya</taxon>
    </lineage>
</organism>
<dbReference type="PROSITE" id="PS50805">
    <property type="entry name" value="KRAB"/>
    <property type="match status" value="1"/>
</dbReference>
<dbReference type="InterPro" id="IPR036051">
    <property type="entry name" value="KRAB_dom_sf"/>
</dbReference>
<dbReference type="Gene3D" id="3.30.160.60">
    <property type="entry name" value="Classic Zinc Finger"/>
    <property type="match status" value="3"/>
</dbReference>
<keyword evidence="6" id="KW-0862">Zinc</keyword>
<reference evidence="13" key="1">
    <citation type="submission" date="2025-08" db="UniProtKB">
        <authorList>
            <consortium name="RefSeq"/>
        </authorList>
    </citation>
    <scope>IDENTIFICATION</scope>
    <source>
        <tissue evidence="13">Lung</tissue>
    </source>
</reference>
<keyword evidence="3" id="KW-0479">Metal-binding</keyword>
<comment type="subcellular location">
    <subcellularLocation>
        <location evidence="1">Nucleus</location>
    </subcellularLocation>
</comment>
<dbReference type="InParanoid" id="A0A6J3CM74"/>
<dbReference type="PROSITE" id="PS50157">
    <property type="entry name" value="ZINC_FINGER_C2H2_2"/>
    <property type="match status" value="3"/>
</dbReference>
<evidence type="ECO:0000313" key="13">
    <source>
        <dbReference type="RefSeq" id="XP_032039154.1"/>
    </source>
</evidence>
<dbReference type="Pfam" id="PF01352">
    <property type="entry name" value="KRAB"/>
    <property type="match status" value="1"/>
</dbReference>
<evidence type="ECO:0000259" key="11">
    <source>
        <dbReference type="PROSITE" id="PS50805"/>
    </source>
</evidence>
<evidence type="ECO:0000256" key="4">
    <source>
        <dbReference type="ARBA" id="ARBA00022737"/>
    </source>
</evidence>
<proteinExistence type="inferred from homology"/>
<feature type="domain" description="C2H2-type" evidence="10">
    <location>
        <begin position="626"/>
        <end position="653"/>
    </location>
</feature>
<dbReference type="RefSeq" id="XP_032039154.1">
    <property type="nucleotide sequence ID" value="XM_032183263.1"/>
</dbReference>
<feature type="domain" description="C2H2-type" evidence="10">
    <location>
        <begin position="598"/>
        <end position="625"/>
    </location>
</feature>
<evidence type="ECO:0000259" key="10">
    <source>
        <dbReference type="PROSITE" id="PS50157"/>
    </source>
</evidence>
<dbReference type="Pfam" id="PF00096">
    <property type="entry name" value="zf-C2H2"/>
    <property type="match status" value="2"/>
</dbReference>
<dbReference type="SUPFAM" id="SSF57667">
    <property type="entry name" value="beta-beta-alpha zinc fingers"/>
    <property type="match status" value="2"/>
</dbReference>
<evidence type="ECO:0000256" key="5">
    <source>
        <dbReference type="ARBA" id="ARBA00022771"/>
    </source>
</evidence>
<dbReference type="GO" id="GO:0005634">
    <property type="term" value="C:nucleus"/>
    <property type="evidence" value="ECO:0007669"/>
    <property type="project" value="UniProtKB-SubCell"/>
</dbReference>
<dbReference type="PANTHER" id="PTHR24381">
    <property type="entry name" value="ZINC FINGER PROTEIN"/>
    <property type="match status" value="1"/>
</dbReference>
<dbReference type="KEGG" id="aful:116486787"/>
<dbReference type="PROSITE" id="PS00028">
    <property type="entry name" value="ZINC_FINGER_C2H2_1"/>
    <property type="match status" value="3"/>
</dbReference>
<accession>A0A6J3CM74</accession>
<dbReference type="InterPro" id="IPR001909">
    <property type="entry name" value="KRAB"/>
</dbReference>
<dbReference type="SUPFAM" id="SSF109640">
    <property type="entry name" value="KRAB domain (Kruppel-associated box)"/>
    <property type="match status" value="1"/>
</dbReference>
<evidence type="ECO:0000313" key="12">
    <source>
        <dbReference type="Proteomes" id="UP000504639"/>
    </source>
</evidence>
<dbReference type="GeneID" id="116486787"/>
<name>A0A6J3CM74_AYTFU</name>
<comment type="similarity">
    <text evidence="2">Belongs to the krueppel C2H2-type zinc-finger protein family.</text>
</comment>
<dbReference type="Proteomes" id="UP000504639">
    <property type="component" value="Chromosome 2"/>
</dbReference>
<evidence type="ECO:0000256" key="8">
    <source>
        <dbReference type="PROSITE-ProRule" id="PRU00042"/>
    </source>
</evidence>